<evidence type="ECO:0000313" key="3">
    <source>
        <dbReference type="EMBL" id="GFS22868.1"/>
    </source>
</evidence>
<sequence>MNNSILVQPLSTFASWIECRRLPQGEVGSVNPDEIYCPERVGHVAVCILDELLVWGGYHERRLGYGYCTGSEVWSYNLDLDRWFKYVPHGNSPEFASGACSAVVWPYWYIFLGHNLNGNSNEMSRLNLQTCTWESVGPEMRISPRDKSVAWVFGSKIFVFGGYGVSPYTTYLWNRETDVFSKENWNDERGWDNQIASFDTLTNQWHPVETRGPKPKARAAHSAVRVGEAVYIFGGRSGGMRMADLHRLDLLDLTWSGELSCQGQRPEGRSWHTMSALSRHKLVLMGGYNTSGQILDDLWLLSLESMSWSILLQHSNRFRLWHTSCANSMGDVLIFGGCTNDILDNSRRMEASDHVLTVRLEPFSLERLCMHRLWRNGYSNQAGWDSLPRSCQLWLEAYKRSNSEINRRIYRCNATSLHGPSLRQLTVLQPDQANYINMNIFELERWRALEQRLF</sequence>
<keyword evidence="1" id="KW-0880">Kelch repeat</keyword>
<dbReference type="InterPro" id="IPR011043">
    <property type="entry name" value="Gal_Oxase/kelch_b-propeller"/>
</dbReference>
<evidence type="ECO:0000256" key="2">
    <source>
        <dbReference type="ARBA" id="ARBA00022737"/>
    </source>
</evidence>
<protein>
    <submittedName>
        <fullName evidence="3">Kelch domain-containing protein 2-like</fullName>
    </submittedName>
</protein>
<evidence type="ECO:0000313" key="4">
    <source>
        <dbReference type="Proteomes" id="UP000762676"/>
    </source>
</evidence>
<dbReference type="Proteomes" id="UP000762676">
    <property type="component" value="Unassembled WGS sequence"/>
</dbReference>
<dbReference type="PANTHER" id="PTHR46228:SF2">
    <property type="entry name" value="KELCH REPEAT PROTEIN (AFU_ORTHOLOGUE AFUA_4G14350)"/>
    <property type="match status" value="1"/>
</dbReference>
<proteinExistence type="predicted"/>
<gene>
    <name evidence="3" type="ORF">ElyMa_001626000</name>
</gene>
<name>A0AAV4JMD8_9GAST</name>
<reference evidence="3 4" key="1">
    <citation type="journal article" date="2021" name="Elife">
        <title>Chloroplast acquisition without the gene transfer in kleptoplastic sea slugs, Plakobranchus ocellatus.</title>
        <authorList>
            <person name="Maeda T."/>
            <person name="Takahashi S."/>
            <person name="Yoshida T."/>
            <person name="Shimamura S."/>
            <person name="Takaki Y."/>
            <person name="Nagai Y."/>
            <person name="Toyoda A."/>
            <person name="Suzuki Y."/>
            <person name="Arimoto A."/>
            <person name="Ishii H."/>
            <person name="Satoh N."/>
            <person name="Nishiyama T."/>
            <person name="Hasebe M."/>
            <person name="Maruyama T."/>
            <person name="Minagawa J."/>
            <person name="Obokata J."/>
            <person name="Shigenobu S."/>
        </authorList>
    </citation>
    <scope>NUCLEOTIDE SEQUENCE [LARGE SCALE GENOMIC DNA]</scope>
</reference>
<keyword evidence="2" id="KW-0677">Repeat</keyword>
<accession>A0AAV4JMD8</accession>
<dbReference type="SUPFAM" id="SSF50965">
    <property type="entry name" value="Galactose oxidase, central domain"/>
    <property type="match status" value="1"/>
</dbReference>
<dbReference type="PANTHER" id="PTHR46228">
    <property type="entry name" value="KELCH DOMAIN-CONTAINING PROTEIN"/>
    <property type="match status" value="1"/>
</dbReference>
<dbReference type="InterPro" id="IPR015915">
    <property type="entry name" value="Kelch-typ_b-propeller"/>
</dbReference>
<comment type="caution">
    <text evidence="3">The sequence shown here is derived from an EMBL/GenBank/DDBJ whole genome shotgun (WGS) entry which is preliminary data.</text>
</comment>
<dbReference type="EMBL" id="BMAT01003283">
    <property type="protein sequence ID" value="GFS22868.1"/>
    <property type="molecule type" value="Genomic_DNA"/>
</dbReference>
<dbReference type="AlphaFoldDB" id="A0AAV4JMD8"/>
<dbReference type="Pfam" id="PF24681">
    <property type="entry name" value="Kelch_KLHDC2_KLHL20_DRC7"/>
    <property type="match status" value="2"/>
</dbReference>
<organism evidence="3 4">
    <name type="scientific">Elysia marginata</name>
    <dbReference type="NCBI Taxonomy" id="1093978"/>
    <lineage>
        <taxon>Eukaryota</taxon>
        <taxon>Metazoa</taxon>
        <taxon>Spiralia</taxon>
        <taxon>Lophotrochozoa</taxon>
        <taxon>Mollusca</taxon>
        <taxon>Gastropoda</taxon>
        <taxon>Heterobranchia</taxon>
        <taxon>Euthyneura</taxon>
        <taxon>Panpulmonata</taxon>
        <taxon>Sacoglossa</taxon>
        <taxon>Placobranchoidea</taxon>
        <taxon>Plakobranchidae</taxon>
        <taxon>Elysia</taxon>
    </lineage>
</organism>
<keyword evidence="4" id="KW-1185">Reference proteome</keyword>
<dbReference type="Gene3D" id="2.120.10.80">
    <property type="entry name" value="Kelch-type beta propeller"/>
    <property type="match status" value="2"/>
</dbReference>
<evidence type="ECO:0000256" key="1">
    <source>
        <dbReference type="ARBA" id="ARBA00022441"/>
    </source>
</evidence>